<evidence type="ECO:0000256" key="1">
    <source>
        <dbReference type="ARBA" id="ARBA00011009"/>
    </source>
</evidence>
<dbReference type="SUPFAM" id="SSF51735">
    <property type="entry name" value="NAD(P)-binding Rossmann-fold domains"/>
    <property type="match status" value="1"/>
</dbReference>
<keyword evidence="8 14" id="KW-0594">Phospholipid biosynthesis</keyword>
<feature type="binding site" evidence="14">
    <location>
        <position position="137"/>
    </location>
    <ligand>
        <name>sn-glycerol 3-phosphate</name>
        <dbReference type="ChEBI" id="CHEBI:57597"/>
    </ligand>
</feature>
<feature type="binding site" evidence="14">
    <location>
        <position position="141"/>
    </location>
    <ligand>
        <name>NADPH</name>
        <dbReference type="ChEBI" id="CHEBI:57783"/>
    </ligand>
</feature>
<sequence length="332" mass="33959">MTKLAVIGGGAWGTALAALACKAATGAEETVLWARDETVVETINEGRGNPGYLPDVSLPPALKATADLRDAVDGADIVLLVTPAQALRAVTRSLTASLAPNAVLVSCAKGVEQGDLKPMTAVLAEEAPAHSALVLSGPTFAREAALDKPTAFVVAGGERSIVDRVCARIALPTFRPYASDDVVAVEMGGAVKNVLAIACGVVSGRDLGENAKAALITRGLAETGRLISALGGRMETLNGLSGMGDLVLTAGSLQSRNMSLGYALGQGKSLEAVLGSRHTVTEGVWTASAITEMARKHGVDMPICSAVNEIVTNGKDIDTVIGGLLSRPLKEE</sequence>
<evidence type="ECO:0000256" key="4">
    <source>
        <dbReference type="ARBA" id="ARBA00022857"/>
    </source>
</evidence>
<comment type="caution">
    <text evidence="14">Lacks conserved residue(s) required for the propagation of feature annotation.</text>
</comment>
<evidence type="ECO:0000256" key="9">
    <source>
        <dbReference type="ARBA" id="ARBA00023264"/>
    </source>
</evidence>
<dbReference type="PROSITE" id="PS51257">
    <property type="entry name" value="PROKAR_LIPOPROTEIN"/>
    <property type="match status" value="1"/>
</dbReference>
<accession>A0A3S2VQ64</accession>
<feature type="binding site" evidence="14">
    <location>
        <position position="109"/>
    </location>
    <ligand>
        <name>NADPH</name>
        <dbReference type="ChEBI" id="CHEBI:57783"/>
    </ligand>
</feature>
<dbReference type="Proteomes" id="UP000287447">
    <property type="component" value="Unassembled WGS sequence"/>
</dbReference>
<evidence type="ECO:0000256" key="11">
    <source>
        <dbReference type="ARBA" id="ARBA00066687"/>
    </source>
</evidence>
<evidence type="ECO:0000256" key="5">
    <source>
        <dbReference type="ARBA" id="ARBA00023002"/>
    </source>
</evidence>
<comment type="catalytic activity">
    <reaction evidence="14">
        <text>sn-glycerol 3-phosphate + NAD(+) = dihydroxyacetone phosphate + NADH + H(+)</text>
        <dbReference type="Rhea" id="RHEA:11092"/>
        <dbReference type="ChEBI" id="CHEBI:15378"/>
        <dbReference type="ChEBI" id="CHEBI:57540"/>
        <dbReference type="ChEBI" id="CHEBI:57597"/>
        <dbReference type="ChEBI" id="CHEBI:57642"/>
        <dbReference type="ChEBI" id="CHEBI:57945"/>
        <dbReference type="EC" id="1.1.1.94"/>
    </reaction>
</comment>
<feature type="binding site" evidence="14">
    <location>
        <position position="192"/>
    </location>
    <ligand>
        <name>sn-glycerol 3-phosphate</name>
        <dbReference type="ChEBI" id="CHEBI:57597"/>
    </ligand>
</feature>
<comment type="similarity">
    <text evidence="1 14 18">Belongs to the NAD-dependent glycerol-3-phosphate dehydrogenase family.</text>
</comment>
<dbReference type="InterPro" id="IPR013328">
    <property type="entry name" value="6PGD_dom2"/>
</dbReference>
<gene>
    <name evidence="14" type="primary">gpsA</name>
    <name evidence="21" type="ORF">EOI86_14485</name>
</gene>
<feature type="binding site" evidence="14">
    <location>
        <position position="35"/>
    </location>
    <ligand>
        <name>NADPH</name>
        <dbReference type="ChEBI" id="CHEBI:57783"/>
    </ligand>
</feature>
<dbReference type="InterPro" id="IPR006109">
    <property type="entry name" value="G3P_DH_NAD-dep_C"/>
</dbReference>
<evidence type="ECO:0000256" key="7">
    <source>
        <dbReference type="ARBA" id="ARBA00023098"/>
    </source>
</evidence>
<comment type="caution">
    <text evidence="21">The sequence shown here is derived from an EMBL/GenBank/DDBJ whole genome shotgun (WGS) entry which is preliminary data.</text>
</comment>
<dbReference type="InterPro" id="IPR036291">
    <property type="entry name" value="NAD(P)-bd_dom_sf"/>
</dbReference>
<keyword evidence="5 14" id="KW-0560">Oxidoreductase</keyword>
<feature type="binding site" evidence="14">
    <location>
        <position position="256"/>
    </location>
    <ligand>
        <name>sn-glycerol 3-phosphate</name>
        <dbReference type="ChEBI" id="CHEBI:57597"/>
    </ligand>
</feature>
<feature type="binding site" evidence="14">
    <location>
        <position position="52"/>
    </location>
    <ligand>
        <name>NADPH</name>
        <dbReference type="ChEBI" id="CHEBI:57783"/>
    </ligand>
</feature>
<feature type="binding site" evidence="14">
    <location>
        <position position="109"/>
    </location>
    <ligand>
        <name>sn-glycerol 3-phosphate</name>
        <dbReference type="ChEBI" id="CHEBI:57597"/>
    </ligand>
</feature>
<dbReference type="UniPathway" id="UPA00940"/>
<dbReference type="GO" id="GO:0141152">
    <property type="term" value="F:glycerol-3-phosphate dehydrogenase (NAD+) activity"/>
    <property type="evidence" value="ECO:0007669"/>
    <property type="project" value="RHEA"/>
</dbReference>
<dbReference type="EMBL" id="SADE01000002">
    <property type="protein sequence ID" value="RVU36409.1"/>
    <property type="molecule type" value="Genomic_DNA"/>
</dbReference>
<feature type="binding site" evidence="16">
    <location>
        <begin position="256"/>
        <end position="257"/>
    </location>
    <ligand>
        <name>substrate</name>
    </ligand>
</feature>
<keyword evidence="6 14" id="KW-0520">NAD</keyword>
<comment type="function">
    <text evidence="14">Catalyzes the reduction of the glycolytic intermediate dihydroxyacetone phosphate (DHAP) to sn-glycerol 3-phosphate (G3P), the key precursor for phospholipid synthesis.</text>
</comment>
<keyword evidence="2 14" id="KW-0444">Lipid biosynthesis</keyword>
<dbReference type="GO" id="GO:0008654">
    <property type="term" value="P:phospholipid biosynthetic process"/>
    <property type="evidence" value="ECO:0007669"/>
    <property type="project" value="UniProtKB-KW"/>
</dbReference>
<keyword evidence="9 14" id="KW-1208">Phospholipid metabolism</keyword>
<evidence type="ECO:0000256" key="12">
    <source>
        <dbReference type="ARBA" id="ARBA00069372"/>
    </source>
</evidence>
<dbReference type="GO" id="GO:0005829">
    <property type="term" value="C:cytosol"/>
    <property type="evidence" value="ECO:0007669"/>
    <property type="project" value="TreeGrafter"/>
</dbReference>
<feature type="binding site" evidence="14">
    <location>
        <position position="255"/>
    </location>
    <ligand>
        <name>sn-glycerol 3-phosphate</name>
        <dbReference type="ChEBI" id="CHEBI:57597"/>
    </ligand>
</feature>
<evidence type="ECO:0000256" key="8">
    <source>
        <dbReference type="ARBA" id="ARBA00023209"/>
    </source>
</evidence>
<dbReference type="PROSITE" id="PS00957">
    <property type="entry name" value="NAD_G3PDH"/>
    <property type="match status" value="1"/>
</dbReference>
<organism evidence="21 22">
    <name type="scientific">Hwanghaeella grinnelliae</name>
    <dbReference type="NCBI Taxonomy" id="2500179"/>
    <lineage>
        <taxon>Bacteria</taxon>
        <taxon>Pseudomonadati</taxon>
        <taxon>Pseudomonadota</taxon>
        <taxon>Alphaproteobacteria</taxon>
        <taxon>Rhodospirillales</taxon>
        <taxon>Rhodospirillaceae</taxon>
        <taxon>Hwanghaeella</taxon>
    </lineage>
</organism>
<evidence type="ECO:0000256" key="14">
    <source>
        <dbReference type="HAMAP-Rule" id="MF_00394"/>
    </source>
</evidence>
<feature type="binding site" evidence="14">
    <location>
        <position position="280"/>
    </location>
    <ligand>
        <name>NADPH</name>
        <dbReference type="ChEBI" id="CHEBI:57783"/>
    </ligand>
</feature>
<feature type="binding site" evidence="17">
    <location>
        <position position="256"/>
    </location>
    <ligand>
        <name>NAD(+)</name>
        <dbReference type="ChEBI" id="CHEBI:57540"/>
    </ligand>
</feature>
<dbReference type="EC" id="1.1.1.94" evidence="11 14"/>
<feature type="binding site" evidence="14">
    <location>
        <position position="12"/>
    </location>
    <ligand>
        <name>NADPH</name>
        <dbReference type="ChEBI" id="CHEBI:57783"/>
    </ligand>
</feature>
<dbReference type="GO" id="GO:0141153">
    <property type="term" value="F:glycerol-3-phosphate dehydrogenase (NADP+) activity"/>
    <property type="evidence" value="ECO:0007669"/>
    <property type="project" value="RHEA"/>
</dbReference>
<keyword evidence="14" id="KW-0963">Cytoplasm</keyword>
<feature type="binding site" evidence="17">
    <location>
        <begin position="8"/>
        <end position="13"/>
    </location>
    <ligand>
        <name>NAD(+)</name>
        <dbReference type="ChEBI" id="CHEBI:57540"/>
    </ligand>
</feature>
<dbReference type="GO" id="GO:0051287">
    <property type="term" value="F:NAD binding"/>
    <property type="evidence" value="ECO:0007669"/>
    <property type="project" value="InterPro"/>
</dbReference>
<dbReference type="RefSeq" id="WP_127765885.1">
    <property type="nucleotide sequence ID" value="NZ_SADE01000002.1"/>
</dbReference>
<dbReference type="NCBIfam" id="NF000942">
    <property type="entry name" value="PRK00094.1-4"/>
    <property type="match status" value="1"/>
</dbReference>
<evidence type="ECO:0000313" key="21">
    <source>
        <dbReference type="EMBL" id="RVU36409.1"/>
    </source>
</evidence>
<comment type="pathway">
    <text evidence="14">Membrane lipid metabolism; glycerophospholipid metabolism.</text>
</comment>
<dbReference type="HAMAP" id="MF_00394">
    <property type="entry name" value="NAD_Glyc3P_dehydrog"/>
    <property type="match status" value="1"/>
</dbReference>
<feature type="binding site" evidence="14">
    <location>
        <position position="282"/>
    </location>
    <ligand>
        <name>NADPH</name>
        <dbReference type="ChEBI" id="CHEBI:57783"/>
    </ligand>
</feature>
<dbReference type="OrthoDB" id="9812273at2"/>
<feature type="binding site" evidence="14">
    <location>
        <position position="257"/>
    </location>
    <ligand>
        <name>sn-glycerol 3-phosphate</name>
        <dbReference type="ChEBI" id="CHEBI:57597"/>
    </ligand>
</feature>
<evidence type="ECO:0000256" key="3">
    <source>
        <dbReference type="ARBA" id="ARBA00022741"/>
    </source>
</evidence>
<feature type="active site" description="Proton acceptor" evidence="14 15">
    <location>
        <position position="192"/>
    </location>
</feature>
<keyword evidence="22" id="KW-1185">Reference proteome</keyword>
<dbReference type="Pfam" id="PF01210">
    <property type="entry name" value="NAD_Gly3P_dh_N"/>
    <property type="match status" value="1"/>
</dbReference>
<dbReference type="FunFam" id="1.10.1040.10:FF:000001">
    <property type="entry name" value="Glycerol-3-phosphate dehydrogenase [NAD(P)+]"/>
    <property type="match status" value="1"/>
</dbReference>
<keyword evidence="7 14" id="KW-0443">Lipid metabolism</keyword>
<dbReference type="Pfam" id="PF07479">
    <property type="entry name" value="NAD_Gly3P_dh_C"/>
    <property type="match status" value="1"/>
</dbReference>
<evidence type="ECO:0000313" key="22">
    <source>
        <dbReference type="Proteomes" id="UP000287447"/>
    </source>
</evidence>
<dbReference type="AlphaFoldDB" id="A0A3S2VQ64"/>
<name>A0A3S2VQ64_9PROT</name>
<feature type="binding site" evidence="14">
    <location>
        <position position="245"/>
    </location>
    <ligand>
        <name>sn-glycerol 3-phosphate</name>
        <dbReference type="ChEBI" id="CHEBI:57597"/>
    </ligand>
</feature>
<protein>
    <recommendedName>
        <fullName evidence="12 14">Glycerol-3-phosphate dehydrogenase [NAD(P)+]</fullName>
        <ecNumber evidence="11 14">1.1.1.94</ecNumber>
    </recommendedName>
    <alternativeName>
        <fullName evidence="14">NAD(P)(+)-dependent glycerol-3-phosphate dehydrogenase</fullName>
    </alternativeName>
    <alternativeName>
        <fullName evidence="13 14">NAD(P)H-dependent dihydroxyacetone-phosphate reductase</fullName>
    </alternativeName>
</protein>
<dbReference type="GO" id="GO:0046167">
    <property type="term" value="P:glycerol-3-phosphate biosynthetic process"/>
    <property type="evidence" value="ECO:0007669"/>
    <property type="project" value="UniProtKB-UniRule"/>
</dbReference>
<dbReference type="PANTHER" id="PTHR11728:SF1">
    <property type="entry name" value="GLYCEROL-3-PHOSPHATE DEHYDROGENASE [NAD(+)] 2, CHLOROPLASTIC"/>
    <property type="match status" value="1"/>
</dbReference>
<dbReference type="NCBIfam" id="NF000940">
    <property type="entry name" value="PRK00094.1-2"/>
    <property type="match status" value="1"/>
</dbReference>
<keyword evidence="4 14" id="KW-0521">NADP</keyword>
<feature type="binding site" evidence="14">
    <location>
        <position position="256"/>
    </location>
    <ligand>
        <name>NADPH</name>
        <dbReference type="ChEBI" id="CHEBI:57783"/>
    </ligand>
</feature>
<proteinExistence type="inferred from homology"/>
<dbReference type="InterPro" id="IPR006168">
    <property type="entry name" value="G3P_DH_NAD-dep"/>
</dbReference>
<dbReference type="SUPFAM" id="SSF48179">
    <property type="entry name" value="6-phosphogluconate dehydrogenase C-terminal domain-like"/>
    <property type="match status" value="1"/>
</dbReference>
<evidence type="ECO:0000256" key="2">
    <source>
        <dbReference type="ARBA" id="ARBA00022516"/>
    </source>
</evidence>
<dbReference type="Gene3D" id="3.40.50.720">
    <property type="entry name" value="NAD(P)-binding Rossmann-like Domain"/>
    <property type="match status" value="1"/>
</dbReference>
<evidence type="ECO:0000256" key="18">
    <source>
        <dbReference type="RuleBase" id="RU000437"/>
    </source>
</evidence>
<feature type="domain" description="Glycerol-3-phosphate dehydrogenase NAD-dependent N-terminal" evidence="19">
    <location>
        <begin position="3"/>
        <end position="156"/>
    </location>
</feature>
<evidence type="ECO:0000259" key="20">
    <source>
        <dbReference type="Pfam" id="PF07479"/>
    </source>
</evidence>
<evidence type="ECO:0000256" key="6">
    <source>
        <dbReference type="ARBA" id="ARBA00023027"/>
    </source>
</evidence>
<dbReference type="InterPro" id="IPR011128">
    <property type="entry name" value="G3P_DH_NAD-dep_N"/>
</dbReference>
<dbReference type="GO" id="GO:0046168">
    <property type="term" value="P:glycerol-3-phosphate catabolic process"/>
    <property type="evidence" value="ECO:0007669"/>
    <property type="project" value="InterPro"/>
</dbReference>
<evidence type="ECO:0000256" key="10">
    <source>
        <dbReference type="ARBA" id="ARBA00052716"/>
    </source>
</evidence>
<dbReference type="PANTHER" id="PTHR11728">
    <property type="entry name" value="GLYCEROL-3-PHOSPHATE DEHYDROGENASE"/>
    <property type="match status" value="1"/>
</dbReference>
<evidence type="ECO:0000259" key="19">
    <source>
        <dbReference type="Pfam" id="PF01210"/>
    </source>
</evidence>
<evidence type="ECO:0000256" key="15">
    <source>
        <dbReference type="PIRSR" id="PIRSR000114-1"/>
    </source>
</evidence>
<feature type="domain" description="Glycerol-3-phosphate dehydrogenase NAD-dependent C-terminal" evidence="20">
    <location>
        <begin position="181"/>
        <end position="321"/>
    </location>
</feature>
<comment type="catalytic activity">
    <reaction evidence="10">
        <text>sn-glycerol 3-phosphate + NADP(+) = dihydroxyacetone phosphate + NADPH + H(+)</text>
        <dbReference type="Rhea" id="RHEA:11096"/>
        <dbReference type="ChEBI" id="CHEBI:15378"/>
        <dbReference type="ChEBI" id="CHEBI:57597"/>
        <dbReference type="ChEBI" id="CHEBI:57642"/>
        <dbReference type="ChEBI" id="CHEBI:57783"/>
        <dbReference type="ChEBI" id="CHEBI:58349"/>
        <dbReference type="EC" id="1.1.1.94"/>
    </reaction>
    <physiologicalReaction direction="right-to-left" evidence="10">
        <dbReference type="Rhea" id="RHEA:11098"/>
    </physiologicalReaction>
</comment>
<dbReference type="GO" id="GO:0006650">
    <property type="term" value="P:glycerophospholipid metabolic process"/>
    <property type="evidence" value="ECO:0007669"/>
    <property type="project" value="UniProtKB-UniRule"/>
</dbReference>
<evidence type="ECO:0000256" key="16">
    <source>
        <dbReference type="PIRSR" id="PIRSR000114-2"/>
    </source>
</evidence>
<keyword evidence="3 14" id="KW-0547">Nucleotide-binding</keyword>
<reference evidence="22" key="1">
    <citation type="submission" date="2019-01" db="EMBL/GenBank/DDBJ databases">
        <title>Gri0909 isolated from a small marine red alga.</title>
        <authorList>
            <person name="Kim J."/>
            <person name="Jeong S.E."/>
            <person name="Jeon C.O."/>
        </authorList>
    </citation>
    <scope>NUCLEOTIDE SEQUENCE [LARGE SCALE GENOMIC DNA]</scope>
    <source>
        <strain evidence="22">Gri0909</strain>
    </source>
</reference>
<dbReference type="InterPro" id="IPR008927">
    <property type="entry name" value="6-PGluconate_DH-like_C_sf"/>
</dbReference>
<dbReference type="GO" id="GO:0005975">
    <property type="term" value="P:carbohydrate metabolic process"/>
    <property type="evidence" value="ECO:0007669"/>
    <property type="project" value="InterPro"/>
</dbReference>
<feature type="binding site" evidence="17">
    <location>
        <position position="141"/>
    </location>
    <ligand>
        <name>NAD(+)</name>
        <dbReference type="ChEBI" id="CHEBI:57540"/>
    </ligand>
</feature>
<feature type="binding site" evidence="14">
    <location>
        <position position="139"/>
    </location>
    <ligand>
        <name>sn-glycerol 3-phosphate</name>
        <dbReference type="ChEBI" id="CHEBI:57597"/>
    </ligand>
</feature>
<feature type="binding site" evidence="16">
    <location>
        <position position="109"/>
    </location>
    <ligand>
        <name>substrate</name>
    </ligand>
</feature>
<dbReference type="PRINTS" id="PR00077">
    <property type="entry name" value="GPDHDRGNASE"/>
</dbReference>
<comment type="subcellular location">
    <subcellularLocation>
        <location evidence="14">Cytoplasm</location>
    </subcellularLocation>
</comment>
<dbReference type="FunFam" id="3.40.50.720:FF:000019">
    <property type="entry name" value="Glycerol-3-phosphate dehydrogenase [NAD(P)+]"/>
    <property type="match status" value="1"/>
</dbReference>
<dbReference type="Gene3D" id="1.10.1040.10">
    <property type="entry name" value="N-(1-d-carboxylethyl)-l-norvaline Dehydrogenase, domain 2"/>
    <property type="match status" value="1"/>
</dbReference>
<dbReference type="PIRSF" id="PIRSF000114">
    <property type="entry name" value="Glycerol-3-P_dh"/>
    <property type="match status" value="1"/>
</dbReference>
<evidence type="ECO:0000256" key="13">
    <source>
        <dbReference type="ARBA" id="ARBA00080511"/>
    </source>
</evidence>
<evidence type="ECO:0000256" key="17">
    <source>
        <dbReference type="PIRSR" id="PIRSR000114-3"/>
    </source>
</evidence>